<name>A0AA46TK22_9ACTN</name>
<dbReference type="GO" id="GO:0016887">
    <property type="term" value="F:ATP hydrolysis activity"/>
    <property type="evidence" value="ECO:0007669"/>
    <property type="project" value="InterPro"/>
</dbReference>
<dbReference type="InterPro" id="IPR017871">
    <property type="entry name" value="ABC_transporter-like_CS"/>
</dbReference>
<feature type="domain" description="ABC transporter" evidence="4">
    <location>
        <begin position="5"/>
        <end position="230"/>
    </location>
</feature>
<evidence type="ECO:0000256" key="1">
    <source>
        <dbReference type="ARBA" id="ARBA00022448"/>
    </source>
</evidence>
<reference evidence="5" key="1">
    <citation type="submission" date="2022-01" db="EMBL/GenBank/DDBJ databases">
        <title>Nocardioidaceae gen. sp. A5X3R13.</title>
        <authorList>
            <person name="Lopez Marin M.A."/>
            <person name="Uhlik O."/>
        </authorList>
    </citation>
    <scope>NUCLEOTIDE SEQUENCE</scope>
    <source>
        <strain evidence="5">A5X3R13</strain>
    </source>
</reference>
<dbReference type="PROSITE" id="PS00211">
    <property type="entry name" value="ABC_TRANSPORTER_1"/>
    <property type="match status" value="1"/>
</dbReference>
<sequence>MNYAVDVRDVRVCIASRPVLDGVELRVASGEVVAIEGASGAGKSTLLHTVAGLIRPSSGSVEIAGRRIDKLNDRRRSALRLRMIGSVFQFGELLPEFNVIENVELPLRLLGHGRTHSRARAKELLEEVGIDDLAERGLSEVSGGQMQRAAIARALAHEPHVLLADEPTGSLDEDAAETVLKLLIDASHRHGAGLIVVTHHHDVARQCDRTLQLVHGTLKGRTDANEAVVT</sequence>
<keyword evidence="1" id="KW-0813">Transport</keyword>
<evidence type="ECO:0000256" key="2">
    <source>
        <dbReference type="ARBA" id="ARBA00022741"/>
    </source>
</evidence>
<evidence type="ECO:0000259" key="4">
    <source>
        <dbReference type="PROSITE" id="PS50893"/>
    </source>
</evidence>
<dbReference type="InterPro" id="IPR017911">
    <property type="entry name" value="MacB-like_ATP-bd"/>
</dbReference>
<dbReference type="Pfam" id="PF00005">
    <property type="entry name" value="ABC_tran"/>
    <property type="match status" value="1"/>
</dbReference>
<dbReference type="PANTHER" id="PTHR24220">
    <property type="entry name" value="IMPORT ATP-BINDING PROTEIN"/>
    <property type="match status" value="1"/>
</dbReference>
<gene>
    <name evidence="5" type="ORF">L0C25_06790</name>
</gene>
<keyword evidence="3 5" id="KW-0067">ATP-binding</keyword>
<dbReference type="InterPro" id="IPR003439">
    <property type="entry name" value="ABC_transporter-like_ATP-bd"/>
</dbReference>
<dbReference type="SUPFAM" id="SSF52540">
    <property type="entry name" value="P-loop containing nucleoside triphosphate hydrolases"/>
    <property type="match status" value="1"/>
</dbReference>
<protein>
    <submittedName>
        <fullName evidence="5">ABC transporter ATP-binding protein</fullName>
    </submittedName>
</protein>
<keyword evidence="6" id="KW-1185">Reference proteome</keyword>
<organism evidence="5 6">
    <name type="scientific">Solicola gregarius</name>
    <dbReference type="NCBI Taxonomy" id="2908642"/>
    <lineage>
        <taxon>Bacteria</taxon>
        <taxon>Bacillati</taxon>
        <taxon>Actinomycetota</taxon>
        <taxon>Actinomycetes</taxon>
        <taxon>Propionibacteriales</taxon>
        <taxon>Nocardioidaceae</taxon>
        <taxon>Solicola</taxon>
    </lineage>
</organism>
<dbReference type="KEGG" id="sgrg:L0C25_06790"/>
<dbReference type="EMBL" id="CP094970">
    <property type="protein sequence ID" value="UYM06774.1"/>
    <property type="molecule type" value="Genomic_DNA"/>
</dbReference>
<dbReference type="InterPro" id="IPR015854">
    <property type="entry name" value="ABC_transpr_LolD-like"/>
</dbReference>
<keyword evidence="2" id="KW-0547">Nucleotide-binding</keyword>
<evidence type="ECO:0000313" key="5">
    <source>
        <dbReference type="EMBL" id="UYM06774.1"/>
    </source>
</evidence>
<dbReference type="GO" id="GO:0005886">
    <property type="term" value="C:plasma membrane"/>
    <property type="evidence" value="ECO:0007669"/>
    <property type="project" value="TreeGrafter"/>
</dbReference>
<dbReference type="Proteomes" id="UP001164390">
    <property type="component" value="Chromosome"/>
</dbReference>
<dbReference type="Gene3D" id="3.40.50.300">
    <property type="entry name" value="P-loop containing nucleotide triphosphate hydrolases"/>
    <property type="match status" value="1"/>
</dbReference>
<evidence type="ECO:0000256" key="3">
    <source>
        <dbReference type="ARBA" id="ARBA00022840"/>
    </source>
</evidence>
<dbReference type="InterPro" id="IPR027417">
    <property type="entry name" value="P-loop_NTPase"/>
</dbReference>
<dbReference type="GO" id="GO:0005524">
    <property type="term" value="F:ATP binding"/>
    <property type="evidence" value="ECO:0007669"/>
    <property type="project" value="UniProtKB-KW"/>
</dbReference>
<dbReference type="AlphaFoldDB" id="A0AA46TK22"/>
<dbReference type="SMART" id="SM00382">
    <property type="entry name" value="AAA"/>
    <property type="match status" value="1"/>
</dbReference>
<dbReference type="InterPro" id="IPR003593">
    <property type="entry name" value="AAA+_ATPase"/>
</dbReference>
<proteinExistence type="predicted"/>
<dbReference type="CDD" id="cd03255">
    <property type="entry name" value="ABC_MJ0796_LolCDE_FtsE"/>
    <property type="match status" value="1"/>
</dbReference>
<accession>A0AA46TK22</accession>
<dbReference type="RefSeq" id="WP_271635694.1">
    <property type="nucleotide sequence ID" value="NZ_CP094970.1"/>
</dbReference>
<dbReference type="PROSITE" id="PS50893">
    <property type="entry name" value="ABC_TRANSPORTER_2"/>
    <property type="match status" value="1"/>
</dbReference>
<evidence type="ECO:0000313" key="6">
    <source>
        <dbReference type="Proteomes" id="UP001164390"/>
    </source>
</evidence>
<dbReference type="GO" id="GO:0022857">
    <property type="term" value="F:transmembrane transporter activity"/>
    <property type="evidence" value="ECO:0007669"/>
    <property type="project" value="TreeGrafter"/>
</dbReference>